<dbReference type="EMBL" id="RHIB01000003">
    <property type="protein sequence ID" value="RNA66731.1"/>
    <property type="molecule type" value="Genomic_DNA"/>
</dbReference>
<dbReference type="EC" id="3.5.4.2" evidence="2"/>
<evidence type="ECO:0000259" key="6">
    <source>
        <dbReference type="Pfam" id="PF13382"/>
    </source>
</evidence>
<keyword evidence="8" id="KW-1185">Reference proteome</keyword>
<evidence type="ECO:0000313" key="7">
    <source>
        <dbReference type="EMBL" id="RNA66731.1"/>
    </source>
</evidence>
<feature type="domain" description="Adenine deaminase C-terminal" evidence="6">
    <location>
        <begin position="429"/>
        <end position="571"/>
    </location>
</feature>
<accession>A0A3M7TM91</accession>
<dbReference type="Pfam" id="PF13382">
    <property type="entry name" value="Adenine_deam_C"/>
    <property type="match status" value="1"/>
</dbReference>
<dbReference type="Proteomes" id="UP000278746">
    <property type="component" value="Unassembled WGS sequence"/>
</dbReference>
<dbReference type="PANTHER" id="PTHR11113">
    <property type="entry name" value="N-ACETYLGLUCOSAMINE-6-PHOSPHATE DEACETYLASE"/>
    <property type="match status" value="1"/>
</dbReference>
<evidence type="ECO:0000256" key="1">
    <source>
        <dbReference type="ARBA" id="ARBA00006773"/>
    </source>
</evidence>
<evidence type="ECO:0000256" key="4">
    <source>
        <dbReference type="ARBA" id="ARBA00047720"/>
    </source>
</evidence>
<comment type="catalytic activity">
    <reaction evidence="4">
        <text>adenine + H2O + H(+) = hypoxanthine + NH4(+)</text>
        <dbReference type="Rhea" id="RHEA:23688"/>
        <dbReference type="ChEBI" id="CHEBI:15377"/>
        <dbReference type="ChEBI" id="CHEBI:15378"/>
        <dbReference type="ChEBI" id="CHEBI:16708"/>
        <dbReference type="ChEBI" id="CHEBI:17368"/>
        <dbReference type="ChEBI" id="CHEBI:28938"/>
        <dbReference type="EC" id="3.5.4.2"/>
    </reaction>
</comment>
<evidence type="ECO:0000256" key="3">
    <source>
        <dbReference type="ARBA" id="ARBA00022801"/>
    </source>
</evidence>
<reference evidence="7 8" key="1">
    <citation type="submission" date="2018-10" db="EMBL/GenBank/DDBJ databases">
        <title>Bacillus Keqinensis sp. nov., a moderately halophilic bacterium isolated from a saline-alkaline lake.</title>
        <authorList>
            <person name="Wang H."/>
        </authorList>
    </citation>
    <scope>NUCLEOTIDE SEQUENCE [LARGE SCALE GENOMIC DNA]</scope>
    <source>
        <strain evidence="7 8">KQ-3</strain>
    </source>
</reference>
<organism evidence="7 8">
    <name type="scientific">Alteribacter keqinensis</name>
    <dbReference type="NCBI Taxonomy" id="2483800"/>
    <lineage>
        <taxon>Bacteria</taxon>
        <taxon>Bacillati</taxon>
        <taxon>Bacillota</taxon>
        <taxon>Bacilli</taxon>
        <taxon>Bacillales</taxon>
        <taxon>Bacillaceae</taxon>
        <taxon>Alteribacter</taxon>
    </lineage>
</organism>
<comment type="caution">
    <text evidence="7">The sequence shown here is derived from an EMBL/GenBank/DDBJ whole genome shotgun (WGS) entry which is preliminary data.</text>
</comment>
<dbReference type="SUPFAM" id="SSF51556">
    <property type="entry name" value="Metallo-dependent hydrolases"/>
    <property type="match status" value="1"/>
</dbReference>
<proteinExistence type="inferred from homology"/>
<dbReference type="InterPro" id="IPR011059">
    <property type="entry name" value="Metal-dep_hydrolase_composite"/>
</dbReference>
<dbReference type="Gene3D" id="2.30.40.10">
    <property type="entry name" value="Urease, subunit C, domain 1"/>
    <property type="match status" value="1"/>
</dbReference>
<evidence type="ECO:0000256" key="2">
    <source>
        <dbReference type="ARBA" id="ARBA00012782"/>
    </source>
</evidence>
<dbReference type="RefSeq" id="WP_122900466.1">
    <property type="nucleotide sequence ID" value="NZ_RHIB01000003.1"/>
</dbReference>
<dbReference type="SUPFAM" id="SSF51338">
    <property type="entry name" value="Composite domain of metallo-dependent hydrolases"/>
    <property type="match status" value="1"/>
</dbReference>
<dbReference type="AlphaFoldDB" id="A0A3M7TM91"/>
<evidence type="ECO:0000313" key="8">
    <source>
        <dbReference type="Proteomes" id="UP000278746"/>
    </source>
</evidence>
<feature type="domain" description="Amidohydrolase-related" evidence="5">
    <location>
        <begin position="79"/>
        <end position="360"/>
    </location>
</feature>
<keyword evidence="3" id="KW-0378">Hydrolase</keyword>
<name>A0A3M7TM91_9BACI</name>
<sequence>MSNQPIQWSKKQIREQLEVVKGNLPPTKVIENAKWLNSITKKWNSGNIWIHRDRIVYVGSDMPSCTDGTDIENVNGAPVVPGYIEHHAHPFQLYHPLSLARYASERGTTTLISDNMKLFLHLPKKKAFTFIEELQKSPVLMLWWARYDAQTALNEQDKYFSYKNVMDWLHHPYVVQGGELTDWPSVLNGDDAMLQWMQETKAKGMPIEGHLPGAGEKTLTQMALTGVDCDHEAMTGEELLRRLNLGYTCSMRYSSIRPDLPGLLDTVREEGLSSSDKLLMTTDGSPPKVMQEGVMDRVIQLAIDKDIPFIDAINMCTYNVARHYRLDHVLGMIAPGRLANINILQSETDPTPVSVLGKGEWIVKDNEVLNHIPDPEWPRFGFKPFTLSWDLTMEDLQFSMPLGIEMVNDVIMKPYRPEVDLMSDEIGGKKDECYFVLADRHGKWRVNTVIKGFADSLYGMASSYSNTGDIILIGKSKEGLLDAFQALKNQGGGIVVVGEEGTEASIPLVINGALSDKELKDIAAEEEHLVRVLSEKGYAYEDPVYSLLFFSATHLPYVRVTQKGIYDVKQKKVLFPSIMR</sequence>
<dbReference type="PANTHER" id="PTHR11113:SF6">
    <property type="entry name" value="ADENINE DEAMINASE YERA-RELATED"/>
    <property type="match status" value="1"/>
</dbReference>
<comment type="similarity">
    <text evidence="1">Belongs to the metallo-dependent hydrolases superfamily. Adenine deaminase family.</text>
</comment>
<dbReference type="InterPro" id="IPR006680">
    <property type="entry name" value="Amidohydro-rel"/>
</dbReference>
<dbReference type="Gene3D" id="3.20.20.140">
    <property type="entry name" value="Metal-dependent hydrolases"/>
    <property type="match status" value="1"/>
</dbReference>
<dbReference type="GO" id="GO:0000034">
    <property type="term" value="F:adenine deaminase activity"/>
    <property type="evidence" value="ECO:0007669"/>
    <property type="project" value="UniProtKB-EC"/>
</dbReference>
<dbReference type="OrthoDB" id="9775607at2"/>
<dbReference type="InterPro" id="IPR026912">
    <property type="entry name" value="Adenine_deam_C"/>
</dbReference>
<evidence type="ECO:0000259" key="5">
    <source>
        <dbReference type="Pfam" id="PF01979"/>
    </source>
</evidence>
<gene>
    <name evidence="7" type="ORF">EBO34_16075</name>
</gene>
<dbReference type="Pfam" id="PF01979">
    <property type="entry name" value="Amidohydro_1"/>
    <property type="match status" value="1"/>
</dbReference>
<protein>
    <recommendedName>
        <fullName evidence="2">adenine deaminase</fullName>
        <ecNumber evidence="2">3.5.4.2</ecNumber>
    </recommendedName>
</protein>
<dbReference type="InterPro" id="IPR032466">
    <property type="entry name" value="Metal_Hydrolase"/>
</dbReference>